<feature type="region of interest" description="Disordered" evidence="1">
    <location>
        <begin position="569"/>
        <end position="590"/>
    </location>
</feature>
<organism evidence="3">
    <name type="scientific">Grosmannia clavigera (strain kw1407 / UAMH 11150)</name>
    <name type="common">Blue stain fungus</name>
    <name type="synonym">Graphiocladiella clavigera</name>
    <dbReference type="NCBI Taxonomy" id="655863"/>
    <lineage>
        <taxon>Eukaryota</taxon>
        <taxon>Fungi</taxon>
        <taxon>Dikarya</taxon>
        <taxon>Ascomycota</taxon>
        <taxon>Pezizomycotina</taxon>
        <taxon>Sordariomycetes</taxon>
        <taxon>Sordariomycetidae</taxon>
        <taxon>Ophiostomatales</taxon>
        <taxon>Ophiostomataceae</taxon>
        <taxon>Leptographium</taxon>
    </lineage>
</organism>
<evidence type="ECO:0000313" key="3">
    <source>
        <dbReference type="Proteomes" id="UP000007796"/>
    </source>
</evidence>
<dbReference type="AlphaFoldDB" id="F0XID9"/>
<evidence type="ECO:0000256" key="1">
    <source>
        <dbReference type="SAM" id="MobiDB-lite"/>
    </source>
</evidence>
<dbReference type="HOGENOM" id="CLU_009274_0_0_1"/>
<feature type="compositionally biased region" description="Polar residues" evidence="1">
    <location>
        <begin position="389"/>
        <end position="409"/>
    </location>
</feature>
<feature type="region of interest" description="Disordered" evidence="1">
    <location>
        <begin position="447"/>
        <end position="553"/>
    </location>
</feature>
<dbReference type="Proteomes" id="UP000007796">
    <property type="component" value="Unassembled WGS sequence"/>
</dbReference>
<feature type="compositionally biased region" description="Polar residues" evidence="1">
    <location>
        <begin position="130"/>
        <end position="141"/>
    </location>
</feature>
<feature type="compositionally biased region" description="Polar residues" evidence="1">
    <location>
        <begin position="571"/>
        <end position="590"/>
    </location>
</feature>
<sequence length="866" mass="95033">MPRFSFPVPRRRQKQAAASVISPPLNKVQKFLGTAEINVDAYASQEADAARNWDARSDSCISISLSESSVDQDDSVLDRALSSLVENRVVNSTTYCQPLFDEESGVLPRNKKDPWFGDIARNTPDERSTTDASSLRRQQSSSTITSYYDKSKVPLIISQQTSSSAMAKGLPQKASDLLDISGTIANDDKQKSRPPKLDLSNLFPRQKPSNPVLAVSSSERGFVLGPDVVTRSPSFLSSSRLEYAPRHIDDYRNEKKLQKRPSKGLVRRDPTNHLGFKCGQPKHQGMSEQEAGGLQNLYEHYEQMSIRDTIAQEHISVSDMPEIMPEERPLEKDWLRKAAISQIDYAFQLPKKISFTSSARDMAMPNLVSIPRTDKDGVPGLYSPVDCSESVSSRQTRTSKASRQTSRSLLDADLQQTSVLSLSSDSEDGFLSKKKVFVPAIRKSLPTKKDTQASDDHQSLNSRSASFAKKWRSRPRSTEPVSCGQNSHMSFLSVKSSPSADRQPRAAKPPCPSAASVSTAHTAKHTAVSLRSSSHTSRASASSSNTTSSLVPPSYTVQEARAITLVPAQGASCTPPSTQDGNLPSDQMTPPLSPTSVEFCLRPDFDQGSVYSGHSFGTVGSSRSGSSTYRHVMTVTRQEELLLEALRRKKMTMREAIISQYEKSQEQELAVPRPPRRCSSNSTFELQAVRLKSADRSSASSRDLPLHFEGGSTVGGQSVHIFDGEQSSMNYSMELDDGCSGSVESSDSYLFYTPADPSPIGPPATDHHENRALRASMAGGRHGTKPHRQVFDDMQFHGPLHSLDDSIDVHILDERGEILLDRSSGTDEGLPGIPRPDSPLEAQLPLPRKKRLRISAVGRPGMGPRW</sequence>
<feature type="compositionally biased region" description="Basic and acidic residues" evidence="1">
    <location>
        <begin position="447"/>
        <end position="458"/>
    </location>
</feature>
<feature type="region of interest" description="Disordered" evidence="1">
    <location>
        <begin position="369"/>
        <end position="409"/>
    </location>
</feature>
<reference evidence="2 3" key="1">
    <citation type="journal article" date="2011" name="Proc. Natl. Acad. Sci. U.S.A.">
        <title>Genome and transcriptome analyses of the mountain pine beetle-fungal symbiont Grosmannia clavigera, a lodgepole pine pathogen.</title>
        <authorList>
            <person name="DiGuistini S."/>
            <person name="Wang Y."/>
            <person name="Liao N.Y."/>
            <person name="Taylor G."/>
            <person name="Tanguay P."/>
            <person name="Feau N."/>
            <person name="Henrissat B."/>
            <person name="Chan S.K."/>
            <person name="Hesse-Orce U."/>
            <person name="Alamouti S.M."/>
            <person name="Tsui C.K.M."/>
            <person name="Docking R.T."/>
            <person name="Levasseur A."/>
            <person name="Haridas S."/>
            <person name="Robertson G."/>
            <person name="Birol I."/>
            <person name="Holt R.A."/>
            <person name="Marra M.A."/>
            <person name="Hamelin R.C."/>
            <person name="Hirst M."/>
            <person name="Jones S.J.M."/>
            <person name="Bohlmann J."/>
            <person name="Breuil C."/>
        </authorList>
    </citation>
    <scope>NUCLEOTIDE SEQUENCE [LARGE SCALE GENOMIC DNA]</scope>
    <source>
        <strain evidence="3">kw1407 / UAMH 11150</strain>
    </source>
</reference>
<dbReference type="GeneID" id="25979263"/>
<protein>
    <submittedName>
        <fullName evidence="2">Uncharacterized protein</fullName>
    </submittedName>
</protein>
<dbReference type="RefSeq" id="XP_014172012.1">
    <property type="nucleotide sequence ID" value="XM_014316537.1"/>
</dbReference>
<feature type="compositionally biased region" description="Polar residues" evidence="1">
    <location>
        <begin position="479"/>
        <end position="500"/>
    </location>
</feature>
<dbReference type="EMBL" id="GL629771">
    <property type="protein sequence ID" value="EFX02530.1"/>
    <property type="molecule type" value="Genomic_DNA"/>
</dbReference>
<feature type="compositionally biased region" description="Low complexity" evidence="1">
    <location>
        <begin position="526"/>
        <end position="553"/>
    </location>
</feature>
<feature type="region of interest" description="Disordered" evidence="1">
    <location>
        <begin position="115"/>
        <end position="141"/>
    </location>
</feature>
<dbReference type="OrthoDB" id="5244050at2759"/>
<evidence type="ECO:0000313" key="2">
    <source>
        <dbReference type="EMBL" id="EFX02530.1"/>
    </source>
</evidence>
<dbReference type="InParanoid" id="F0XID9"/>
<feature type="region of interest" description="Disordered" evidence="1">
    <location>
        <begin position="184"/>
        <end position="205"/>
    </location>
</feature>
<gene>
    <name evidence="2" type="ORF">CMQ_5891</name>
</gene>
<feature type="region of interest" description="Disordered" evidence="1">
    <location>
        <begin position="260"/>
        <end position="287"/>
    </location>
</feature>
<feature type="region of interest" description="Disordered" evidence="1">
    <location>
        <begin position="822"/>
        <end position="842"/>
    </location>
</feature>
<name>F0XID9_GROCL</name>
<dbReference type="eggNOG" id="ENOG502SNX3">
    <property type="taxonomic scope" value="Eukaryota"/>
</dbReference>
<proteinExistence type="predicted"/>
<keyword evidence="3" id="KW-1185">Reference proteome</keyword>
<accession>F0XID9</accession>